<evidence type="ECO:0000256" key="2">
    <source>
        <dbReference type="ARBA" id="ARBA00022448"/>
    </source>
</evidence>
<name>A0A174JU05_9FIRM</name>
<keyword evidence="5 7" id="KW-1133">Transmembrane helix</keyword>
<evidence type="ECO:0000256" key="4">
    <source>
        <dbReference type="ARBA" id="ARBA00022692"/>
    </source>
</evidence>
<dbReference type="InterPro" id="IPR048279">
    <property type="entry name" value="MdtK-like"/>
</dbReference>
<feature type="transmembrane region" description="Helical" evidence="7">
    <location>
        <begin position="190"/>
        <end position="211"/>
    </location>
</feature>
<feature type="transmembrane region" description="Helical" evidence="7">
    <location>
        <begin position="393"/>
        <end position="422"/>
    </location>
</feature>
<dbReference type="PIRSF" id="PIRSF006603">
    <property type="entry name" value="DinF"/>
    <property type="match status" value="1"/>
</dbReference>
<evidence type="ECO:0000256" key="3">
    <source>
        <dbReference type="ARBA" id="ARBA00022475"/>
    </source>
</evidence>
<feature type="transmembrane region" description="Helical" evidence="7">
    <location>
        <begin position="356"/>
        <end position="381"/>
    </location>
</feature>
<feature type="transmembrane region" description="Helical" evidence="7">
    <location>
        <begin position="55"/>
        <end position="77"/>
    </location>
</feature>
<feature type="transmembrane region" description="Helical" evidence="7">
    <location>
        <begin position="278"/>
        <end position="299"/>
    </location>
</feature>
<reference evidence="8 9" key="1">
    <citation type="submission" date="2015-09" db="EMBL/GenBank/DDBJ databases">
        <authorList>
            <consortium name="Pathogen Informatics"/>
        </authorList>
    </citation>
    <scope>NUCLEOTIDE SEQUENCE [LARGE SCALE GENOMIC DNA]</scope>
    <source>
        <strain evidence="8 9">2789STDY5834876</strain>
    </source>
</reference>
<dbReference type="STRING" id="39482.ERS852491_03988"/>
<comment type="subcellular location">
    <subcellularLocation>
        <location evidence="1">Cell membrane</location>
        <topology evidence="1">Multi-pass membrane protein</topology>
    </subcellularLocation>
</comment>
<protein>
    <submittedName>
        <fullName evidence="8">Na(+)/drug antiporter</fullName>
    </submittedName>
</protein>
<feature type="transmembrane region" description="Helical" evidence="7">
    <location>
        <begin position="320"/>
        <end position="344"/>
    </location>
</feature>
<proteinExistence type="predicted"/>
<sequence>MKIKKNEFYRKLFVLVLPITMQNLMTALVSASDALMLGLLNQSALAAVSLAAQVQFILNLFYAALTIGTTVLAAQYWGKGDTESVEKILAVVLRISGVISCLFFLGAVLIPGALMRIFTDNGELILLGIPYLKIVSPSYLFTGVSQIYLCIMKNSGRTVRSTVYGSISVVLNIILNAALIFGLLGFPNMGIAGAALATTISRAVELLLVLLENRKIDAVRIRWKYMTMDHGRLKKDFYRYTVPVLANELVWGCGFAMFSVIMGRLGSDAVAANSIANIVKNIIACMCLGIGTGSGILVGNELGRGELERAKEYGGRLCRLSLTAGAASGILLLACSPLVIRFAAGLSGQAQEYLKAMLLICAYYMIGKSLNSTTIAGIFCAGGDTRFGLFCDLVTMWVIIVPIGILAAFVWKLPVLAVYFLLNLDEFVKLPAVYRHYKKYEWLKNLTTDTI</sequence>
<dbReference type="GO" id="GO:0015297">
    <property type="term" value="F:antiporter activity"/>
    <property type="evidence" value="ECO:0007669"/>
    <property type="project" value="InterPro"/>
</dbReference>
<dbReference type="RefSeq" id="WP_055154776.1">
    <property type="nucleotide sequence ID" value="NZ_CYZU01000049.1"/>
</dbReference>
<dbReference type="InterPro" id="IPR047135">
    <property type="entry name" value="YsiQ"/>
</dbReference>
<evidence type="ECO:0000256" key="1">
    <source>
        <dbReference type="ARBA" id="ARBA00004651"/>
    </source>
</evidence>
<dbReference type="GO" id="GO:0042910">
    <property type="term" value="F:xenobiotic transmembrane transporter activity"/>
    <property type="evidence" value="ECO:0007669"/>
    <property type="project" value="InterPro"/>
</dbReference>
<keyword evidence="3" id="KW-1003">Cell membrane</keyword>
<feature type="transmembrane region" description="Helical" evidence="7">
    <location>
        <begin position="89"/>
        <end position="114"/>
    </location>
</feature>
<dbReference type="CDD" id="cd13134">
    <property type="entry name" value="MATE_like_8"/>
    <property type="match status" value="1"/>
</dbReference>
<gene>
    <name evidence="8" type="primary">norM_2</name>
    <name evidence="8" type="ORF">ERS852491_03988</name>
</gene>
<accession>A0A174JU05</accession>
<evidence type="ECO:0000256" key="7">
    <source>
        <dbReference type="SAM" id="Phobius"/>
    </source>
</evidence>
<dbReference type="OrthoDB" id="9780160at2"/>
<keyword evidence="2" id="KW-0813">Transport</keyword>
<evidence type="ECO:0000313" key="9">
    <source>
        <dbReference type="Proteomes" id="UP000095544"/>
    </source>
</evidence>
<dbReference type="Pfam" id="PF01554">
    <property type="entry name" value="MatE"/>
    <property type="match status" value="2"/>
</dbReference>
<dbReference type="Proteomes" id="UP000095544">
    <property type="component" value="Unassembled WGS sequence"/>
</dbReference>
<keyword evidence="6 7" id="KW-0472">Membrane</keyword>
<feature type="transmembrane region" description="Helical" evidence="7">
    <location>
        <begin position="237"/>
        <end position="258"/>
    </location>
</feature>
<dbReference type="InterPro" id="IPR002528">
    <property type="entry name" value="MATE_fam"/>
</dbReference>
<feature type="transmembrane region" description="Helical" evidence="7">
    <location>
        <begin position="134"/>
        <end position="151"/>
    </location>
</feature>
<dbReference type="PANTHER" id="PTHR42925:SF2">
    <property type="entry name" value="NA+ DRIVEN MULTIDRUG EFFLUX PUMP"/>
    <property type="match status" value="1"/>
</dbReference>
<evidence type="ECO:0000256" key="5">
    <source>
        <dbReference type="ARBA" id="ARBA00022989"/>
    </source>
</evidence>
<dbReference type="NCBIfam" id="TIGR00797">
    <property type="entry name" value="matE"/>
    <property type="match status" value="1"/>
</dbReference>
<evidence type="ECO:0000256" key="6">
    <source>
        <dbReference type="ARBA" id="ARBA00023136"/>
    </source>
</evidence>
<feature type="transmembrane region" description="Helical" evidence="7">
    <location>
        <begin position="163"/>
        <end position="184"/>
    </location>
</feature>
<organism evidence="8 9">
    <name type="scientific">Faecalicatena contorta</name>
    <dbReference type="NCBI Taxonomy" id="39482"/>
    <lineage>
        <taxon>Bacteria</taxon>
        <taxon>Bacillati</taxon>
        <taxon>Bacillota</taxon>
        <taxon>Clostridia</taxon>
        <taxon>Lachnospirales</taxon>
        <taxon>Lachnospiraceae</taxon>
        <taxon>Faecalicatena</taxon>
    </lineage>
</organism>
<keyword evidence="4 7" id="KW-0812">Transmembrane</keyword>
<dbReference type="AlphaFoldDB" id="A0A174JU05"/>
<dbReference type="EMBL" id="CYZU01000049">
    <property type="protein sequence ID" value="CUP00620.1"/>
    <property type="molecule type" value="Genomic_DNA"/>
</dbReference>
<dbReference type="GO" id="GO:0005886">
    <property type="term" value="C:plasma membrane"/>
    <property type="evidence" value="ECO:0007669"/>
    <property type="project" value="UniProtKB-SubCell"/>
</dbReference>
<dbReference type="PANTHER" id="PTHR42925">
    <property type="entry name" value="MULTIDRUG AND TOXIN EFFLUX PROTEIN MATE FAMILY"/>
    <property type="match status" value="1"/>
</dbReference>
<evidence type="ECO:0000313" key="8">
    <source>
        <dbReference type="EMBL" id="CUP00620.1"/>
    </source>
</evidence>